<feature type="transmembrane region" description="Helical" evidence="8">
    <location>
        <begin position="77"/>
        <end position="100"/>
    </location>
</feature>
<feature type="transmembrane region" description="Helical" evidence="8">
    <location>
        <begin position="112"/>
        <end position="131"/>
    </location>
</feature>
<protein>
    <recommendedName>
        <fullName evidence="8">Vesicle transport protein</fullName>
    </recommendedName>
</protein>
<accession>A0A7S0L323</accession>
<reference evidence="10" key="1">
    <citation type="submission" date="2021-01" db="EMBL/GenBank/DDBJ databases">
        <authorList>
            <person name="Corre E."/>
            <person name="Pelletier E."/>
            <person name="Niang G."/>
            <person name="Scheremetjew M."/>
            <person name="Finn R."/>
            <person name="Kale V."/>
            <person name="Holt S."/>
            <person name="Cochrane G."/>
            <person name="Meng A."/>
            <person name="Brown T."/>
            <person name="Cohen L."/>
        </authorList>
    </citation>
    <scope>NUCLEOTIDE SEQUENCE</scope>
    <source>
        <strain evidence="10">PLY182g</strain>
    </source>
</reference>
<evidence type="ECO:0000256" key="3">
    <source>
        <dbReference type="ARBA" id="ARBA00022692"/>
    </source>
</evidence>
<dbReference type="PANTHER" id="PTHR23137:SF6">
    <property type="entry name" value="VESICLE TRANSPORT PROTEIN"/>
    <property type="match status" value="1"/>
</dbReference>
<comment type="similarity">
    <text evidence="7 8">Belongs to the SFT2 family.</text>
</comment>
<feature type="region of interest" description="Disordered" evidence="9">
    <location>
        <begin position="1"/>
        <end position="22"/>
    </location>
</feature>
<dbReference type="InterPro" id="IPR011691">
    <property type="entry name" value="Vesicle_transpt_SFT2"/>
</dbReference>
<evidence type="ECO:0000256" key="6">
    <source>
        <dbReference type="ARBA" id="ARBA00023136"/>
    </source>
</evidence>
<sequence>MKWLGMGVAASKKEDGESGDTSRALLPDLEGGTLGVLRSAANRFGVTKPPPPPPTRCTQLGCGCCAEMSYKQRMVGFIFCLSAGLMLSASSLLSLSSLLLGNPVPFAVKYTLGNLLSIGAASFLVGPGTMCKNMFGRERRASSLLYLSSLCSTLTCIFYVHSHILTFISIVLQFGAMLWYVSSYLPFGQSLLRRSMSVTRLFF</sequence>
<feature type="transmembrane region" description="Helical" evidence="8">
    <location>
        <begin position="167"/>
        <end position="187"/>
    </location>
</feature>
<dbReference type="GO" id="GO:0016192">
    <property type="term" value="P:vesicle-mediated transport"/>
    <property type="evidence" value="ECO:0007669"/>
    <property type="project" value="InterPro"/>
</dbReference>
<organism evidence="10">
    <name type="scientific">Coccolithus braarudii</name>
    <dbReference type="NCBI Taxonomy" id="221442"/>
    <lineage>
        <taxon>Eukaryota</taxon>
        <taxon>Haptista</taxon>
        <taxon>Haptophyta</taxon>
        <taxon>Prymnesiophyceae</taxon>
        <taxon>Coccolithales</taxon>
        <taxon>Coccolithaceae</taxon>
        <taxon>Coccolithus</taxon>
    </lineage>
</organism>
<keyword evidence="4 8" id="KW-0653">Protein transport</keyword>
<comment type="function">
    <text evidence="8">May be involved in fusion of retrograde transport vesicles derived from an endocytic compartment with the Golgi complex.</text>
</comment>
<keyword evidence="2 8" id="KW-0813">Transport</keyword>
<name>A0A7S0L323_9EUKA</name>
<dbReference type="GO" id="GO:0005737">
    <property type="term" value="C:cytoplasm"/>
    <property type="evidence" value="ECO:0007669"/>
    <property type="project" value="UniProtKB-ARBA"/>
</dbReference>
<comment type="subcellular location">
    <subcellularLocation>
        <location evidence="1 8">Membrane</location>
        <topology evidence="1 8">Multi-pass membrane protein</topology>
    </subcellularLocation>
</comment>
<feature type="transmembrane region" description="Helical" evidence="8">
    <location>
        <begin position="143"/>
        <end position="161"/>
    </location>
</feature>
<evidence type="ECO:0000313" key="10">
    <source>
        <dbReference type="EMBL" id="CAD8597998.1"/>
    </source>
</evidence>
<proteinExistence type="inferred from homology"/>
<dbReference type="GO" id="GO:0012505">
    <property type="term" value="C:endomembrane system"/>
    <property type="evidence" value="ECO:0007669"/>
    <property type="project" value="UniProtKB-ARBA"/>
</dbReference>
<evidence type="ECO:0000256" key="9">
    <source>
        <dbReference type="SAM" id="MobiDB-lite"/>
    </source>
</evidence>
<keyword evidence="3 8" id="KW-0812">Transmembrane</keyword>
<keyword evidence="5 8" id="KW-1133">Transmembrane helix</keyword>
<gene>
    <name evidence="10" type="ORF">CPEL01642_LOCUS1328</name>
</gene>
<dbReference type="Pfam" id="PF04178">
    <property type="entry name" value="Got1"/>
    <property type="match status" value="1"/>
</dbReference>
<evidence type="ECO:0000256" key="5">
    <source>
        <dbReference type="ARBA" id="ARBA00022989"/>
    </source>
</evidence>
<dbReference type="GO" id="GO:0016020">
    <property type="term" value="C:membrane"/>
    <property type="evidence" value="ECO:0007669"/>
    <property type="project" value="UniProtKB-SubCell"/>
</dbReference>
<dbReference type="EMBL" id="HBEY01002758">
    <property type="protein sequence ID" value="CAD8597998.1"/>
    <property type="molecule type" value="Transcribed_RNA"/>
</dbReference>
<evidence type="ECO:0000256" key="4">
    <source>
        <dbReference type="ARBA" id="ARBA00022927"/>
    </source>
</evidence>
<dbReference type="PANTHER" id="PTHR23137">
    <property type="entry name" value="VESICLE TRANSPORT PROTEIN-RELATED"/>
    <property type="match status" value="1"/>
</dbReference>
<evidence type="ECO:0000256" key="7">
    <source>
        <dbReference type="ARBA" id="ARBA00025800"/>
    </source>
</evidence>
<evidence type="ECO:0000256" key="1">
    <source>
        <dbReference type="ARBA" id="ARBA00004141"/>
    </source>
</evidence>
<evidence type="ECO:0000256" key="8">
    <source>
        <dbReference type="RuleBase" id="RU363111"/>
    </source>
</evidence>
<dbReference type="GO" id="GO:0015031">
    <property type="term" value="P:protein transport"/>
    <property type="evidence" value="ECO:0007669"/>
    <property type="project" value="UniProtKB-KW"/>
</dbReference>
<dbReference type="AlphaFoldDB" id="A0A7S0L323"/>
<dbReference type="InterPro" id="IPR007305">
    <property type="entry name" value="Vesicle_transpt_Got1/SFT2"/>
</dbReference>
<evidence type="ECO:0000256" key="2">
    <source>
        <dbReference type="ARBA" id="ARBA00022448"/>
    </source>
</evidence>
<keyword evidence="6 8" id="KW-0472">Membrane</keyword>